<evidence type="ECO:0000313" key="13">
    <source>
        <dbReference type="Proteomes" id="UP000799049"/>
    </source>
</evidence>
<keyword evidence="10" id="KW-0067">ATP-binding</keyword>
<keyword evidence="13" id="KW-1185">Reference proteome</keyword>
<dbReference type="OrthoDB" id="10250191at2759"/>
<evidence type="ECO:0000259" key="11">
    <source>
        <dbReference type="PROSITE" id="PS50035"/>
    </source>
</evidence>
<dbReference type="GO" id="GO:0005524">
    <property type="term" value="F:ATP binding"/>
    <property type="evidence" value="ECO:0007669"/>
    <property type="project" value="UniProtKB-KW"/>
</dbReference>
<evidence type="ECO:0000256" key="9">
    <source>
        <dbReference type="ARBA" id="ARBA00048586"/>
    </source>
</evidence>
<feature type="domain" description="PLD phosphodiesterase" evidence="11">
    <location>
        <begin position="137"/>
        <end position="163"/>
    </location>
</feature>
<dbReference type="InterPro" id="IPR016270">
    <property type="entry name" value="PGS1"/>
</dbReference>
<comment type="pathway">
    <text evidence="1 10">Phospholipid metabolism; phosphatidylglycerol biosynthesis; phosphatidylglycerol from CDP-diacylglycerol: step 1/2.</text>
</comment>
<comment type="similarity">
    <text evidence="2 10">Belongs to the CDP-alcohol phosphatidyltransferase class-II family.</text>
</comment>
<comment type="function">
    <text evidence="10">Functions in the biosynthesis of the anionic phospholipids phosphatidylglycerol and cardiolipin.</text>
</comment>
<keyword evidence="10" id="KW-0496">Mitochondrion</keyword>
<dbReference type="SMART" id="SM00155">
    <property type="entry name" value="PLDc"/>
    <property type="match status" value="2"/>
</dbReference>
<dbReference type="UniPathway" id="UPA00084">
    <property type="reaction ID" value="UER00503"/>
</dbReference>
<keyword evidence="3 10" id="KW-0444">Lipid biosynthesis</keyword>
<dbReference type="AlphaFoldDB" id="A0A8K0F0P2"/>
<keyword evidence="4 10" id="KW-0808">Transferase</keyword>
<comment type="catalytic activity">
    <reaction evidence="9 10">
        <text>a CDP-1,2-diacyl-sn-glycerol + sn-glycerol 3-phosphate = a 1,2-diacyl-sn-glycero-3-phospho-(1'-sn-glycero-3'-phosphate) + CMP + H(+)</text>
        <dbReference type="Rhea" id="RHEA:12593"/>
        <dbReference type="ChEBI" id="CHEBI:15378"/>
        <dbReference type="ChEBI" id="CHEBI:57597"/>
        <dbReference type="ChEBI" id="CHEBI:58332"/>
        <dbReference type="ChEBI" id="CHEBI:60110"/>
        <dbReference type="ChEBI" id="CHEBI:60377"/>
        <dbReference type="EC" id="2.7.8.5"/>
    </reaction>
</comment>
<protein>
    <recommendedName>
        <fullName evidence="10">CDP-diacylglycerol--glycerol-3-phosphate 3-phosphatidyltransferase</fullName>
        <ecNumber evidence="10">2.7.8.5</ecNumber>
    </recommendedName>
</protein>
<reference evidence="12" key="1">
    <citation type="submission" date="2019-09" db="EMBL/GenBank/DDBJ databases">
        <title>The Mitochondrial Proteome of the Jakobid, Andalucia godoyi, a Protist With the Most Gene-Rich and Bacteria-Like Mitochondrial Genome.</title>
        <authorList>
            <person name="Gray M.W."/>
            <person name="Burger G."/>
            <person name="Derelle R."/>
            <person name="Klimes V."/>
            <person name="Leger M."/>
            <person name="Sarrasin M."/>
            <person name="Vlcek C."/>
            <person name="Roger A.J."/>
            <person name="Elias M."/>
            <person name="Lang B.F."/>
        </authorList>
    </citation>
    <scope>NUCLEOTIDE SEQUENCE</scope>
    <source>
        <strain evidence="12">And28</strain>
    </source>
</reference>
<dbReference type="PROSITE" id="PS50035">
    <property type="entry name" value="PLD"/>
    <property type="match status" value="1"/>
</dbReference>
<evidence type="ECO:0000256" key="5">
    <source>
        <dbReference type="ARBA" id="ARBA00022737"/>
    </source>
</evidence>
<keyword evidence="10" id="KW-0547">Nucleotide-binding</keyword>
<evidence type="ECO:0000313" key="12">
    <source>
        <dbReference type="EMBL" id="KAF0852466.1"/>
    </source>
</evidence>
<organism evidence="12 13">
    <name type="scientific">Andalucia godoyi</name>
    <name type="common">Flagellate</name>
    <dbReference type="NCBI Taxonomy" id="505711"/>
    <lineage>
        <taxon>Eukaryota</taxon>
        <taxon>Discoba</taxon>
        <taxon>Jakobida</taxon>
        <taxon>Andalucina</taxon>
        <taxon>Andaluciidae</taxon>
        <taxon>Andalucia</taxon>
    </lineage>
</organism>
<gene>
    <name evidence="12" type="ORF">ANDGO_00017</name>
</gene>
<evidence type="ECO:0000256" key="3">
    <source>
        <dbReference type="ARBA" id="ARBA00022516"/>
    </source>
</evidence>
<dbReference type="Proteomes" id="UP000799049">
    <property type="component" value="Unassembled WGS sequence"/>
</dbReference>
<keyword evidence="5" id="KW-0677">Repeat</keyword>
<dbReference type="PANTHER" id="PTHR12586:SF1">
    <property type="entry name" value="CDP-DIACYLGLYCEROL--GLYCEROL-3-PHOSPHATE 3-PHOSPHATIDYLTRANSFERASE, MITOCHONDRIAL"/>
    <property type="match status" value="1"/>
</dbReference>
<evidence type="ECO:0000256" key="1">
    <source>
        <dbReference type="ARBA" id="ARBA00005042"/>
    </source>
</evidence>
<evidence type="ECO:0000256" key="8">
    <source>
        <dbReference type="ARBA" id="ARBA00023264"/>
    </source>
</evidence>
<evidence type="ECO:0000256" key="10">
    <source>
        <dbReference type="RuleBase" id="RU365024"/>
    </source>
</evidence>
<accession>A0A8K0F0P2</accession>
<evidence type="ECO:0000256" key="7">
    <source>
        <dbReference type="ARBA" id="ARBA00023209"/>
    </source>
</evidence>
<dbReference type="InterPro" id="IPR001736">
    <property type="entry name" value="PLipase_D/transphosphatidylase"/>
</dbReference>
<evidence type="ECO:0000256" key="4">
    <source>
        <dbReference type="ARBA" id="ARBA00022679"/>
    </source>
</evidence>
<sequence>MVYQLAQSVASGFRAIRLPNAASQVRVLSSPTEFYNTLLERLGSSRRRVILGSLYLGDASPLEQRLLQGIHASLSSIRQLEVRLLLDCSRSMRGNAHVRQFCPIKSEHGSRFQVHLFTAPQASRSFVGLVPERLREVFGVQHVKCYVFDDAVIMSGANLSDQYFENRQDRYIMFENVPELADWYQDLVCVLAGHSKSLDSQGLLHRAPASPSSSSSAALREDLLHLLKPSARTEPSNMHCDSFVVPTLQLGSLGLRTEEFMLDSILARISASSSSVSGSKSAQKPRQYPRIAMSTAYMNLTRRMQDGLIMQSSPCPLEVITSSPAANGFYTAKGMSGHIPSAYAYLEQTFIDRARRYGQASRIKVMEYARDNWTFHAKGLWAFSNRDDGSACGTAAPPEAFTFVGSSNYGIRSMDRDLESQCLLATRNPTVVSALESEVRNLERYCNPRSSDAKIKVPFWVPFATERIKQFF</sequence>
<dbReference type="GO" id="GO:0008444">
    <property type="term" value="F:CDP-diacylglycerol-glycerol-3-phosphate 3-phosphatidyltransferase activity"/>
    <property type="evidence" value="ECO:0007669"/>
    <property type="project" value="UniProtKB-EC"/>
</dbReference>
<keyword evidence="7 10" id="KW-0594">Phospholipid biosynthesis</keyword>
<dbReference type="EMBL" id="VRVR01000035">
    <property type="protein sequence ID" value="KAF0852466.1"/>
    <property type="molecule type" value="Genomic_DNA"/>
</dbReference>
<dbReference type="PANTHER" id="PTHR12586">
    <property type="entry name" value="CDP-DIACYLGLYCEROL--SERINE O-PHOSPHATIDYLTRANSFERASE"/>
    <property type="match status" value="1"/>
</dbReference>
<name>A0A8K0F0P2_ANDGO</name>
<dbReference type="CDD" id="cd09137">
    <property type="entry name" value="PLDc_PGS1_euk_2"/>
    <property type="match status" value="1"/>
</dbReference>
<dbReference type="GO" id="GO:0005739">
    <property type="term" value="C:mitochondrion"/>
    <property type="evidence" value="ECO:0007669"/>
    <property type="project" value="UniProtKB-SubCell"/>
</dbReference>
<evidence type="ECO:0000256" key="2">
    <source>
        <dbReference type="ARBA" id="ARBA00010682"/>
    </source>
</evidence>
<evidence type="ECO:0000256" key="6">
    <source>
        <dbReference type="ARBA" id="ARBA00023098"/>
    </source>
</evidence>
<keyword evidence="6 10" id="KW-0443">Lipid metabolism</keyword>
<proteinExistence type="inferred from homology"/>
<dbReference type="SUPFAM" id="SSF56024">
    <property type="entry name" value="Phospholipase D/nuclease"/>
    <property type="match status" value="1"/>
</dbReference>
<dbReference type="GO" id="GO:0032049">
    <property type="term" value="P:cardiolipin biosynthetic process"/>
    <property type="evidence" value="ECO:0007669"/>
    <property type="project" value="InterPro"/>
</dbReference>
<comment type="caution">
    <text evidence="12">The sequence shown here is derived from an EMBL/GenBank/DDBJ whole genome shotgun (WGS) entry which is preliminary data.</text>
</comment>
<dbReference type="EC" id="2.7.8.5" evidence="10"/>
<dbReference type="Gene3D" id="3.30.870.10">
    <property type="entry name" value="Endonuclease Chain A"/>
    <property type="match status" value="2"/>
</dbReference>
<keyword evidence="8 10" id="KW-1208">Phospholipid metabolism</keyword>
<comment type="subcellular location">
    <subcellularLocation>
        <location evidence="10">Mitochondrion</location>
    </subcellularLocation>
</comment>